<evidence type="ECO:0000313" key="5">
    <source>
        <dbReference type="Proteomes" id="UP000244855"/>
    </source>
</evidence>
<accession>A0A2V1DPC4</accession>
<dbReference type="OrthoDB" id="5297549at2759"/>
<dbReference type="Proteomes" id="UP000244855">
    <property type="component" value="Unassembled WGS sequence"/>
</dbReference>
<dbReference type="AlphaFoldDB" id="A0A2V1DPC4"/>
<evidence type="ECO:0000259" key="3">
    <source>
        <dbReference type="Pfam" id="PF12813"/>
    </source>
</evidence>
<organism evidence="4 5">
    <name type="scientific">Periconia macrospinosa</name>
    <dbReference type="NCBI Taxonomy" id="97972"/>
    <lineage>
        <taxon>Eukaryota</taxon>
        <taxon>Fungi</taxon>
        <taxon>Dikarya</taxon>
        <taxon>Ascomycota</taxon>
        <taxon>Pezizomycotina</taxon>
        <taxon>Dothideomycetes</taxon>
        <taxon>Pleosporomycetidae</taxon>
        <taxon>Pleosporales</taxon>
        <taxon>Massarineae</taxon>
        <taxon>Periconiaceae</taxon>
        <taxon>Periconia</taxon>
    </lineage>
</organism>
<feature type="region of interest" description="Disordered" evidence="2">
    <location>
        <begin position="449"/>
        <end position="494"/>
    </location>
</feature>
<feature type="domain" description="Asteroid" evidence="3">
    <location>
        <begin position="51"/>
        <end position="287"/>
    </location>
</feature>
<feature type="compositionally biased region" description="Basic and acidic residues" evidence="2">
    <location>
        <begin position="472"/>
        <end position="483"/>
    </location>
</feature>
<evidence type="ECO:0000256" key="2">
    <source>
        <dbReference type="SAM" id="MobiDB-lite"/>
    </source>
</evidence>
<proteinExistence type="inferred from homology"/>
<comment type="similarity">
    <text evidence="1">Belongs to the asteroid family.</text>
</comment>
<dbReference type="PANTHER" id="PTHR15665">
    <property type="entry name" value="ASTEROID PROTEIN"/>
    <property type="match status" value="1"/>
</dbReference>
<dbReference type="PANTHER" id="PTHR15665:SF1">
    <property type="entry name" value="PROTEIN ASTEROID HOMOLOG 1"/>
    <property type="match status" value="1"/>
</dbReference>
<evidence type="ECO:0000256" key="1">
    <source>
        <dbReference type="ARBA" id="ARBA00007398"/>
    </source>
</evidence>
<reference evidence="4 5" key="1">
    <citation type="journal article" date="2018" name="Sci. Rep.">
        <title>Comparative genomics provides insights into the lifestyle and reveals functional heterogeneity of dark septate endophytic fungi.</title>
        <authorList>
            <person name="Knapp D.G."/>
            <person name="Nemeth J.B."/>
            <person name="Barry K."/>
            <person name="Hainaut M."/>
            <person name="Henrissat B."/>
            <person name="Johnson J."/>
            <person name="Kuo A."/>
            <person name="Lim J.H.P."/>
            <person name="Lipzen A."/>
            <person name="Nolan M."/>
            <person name="Ohm R.A."/>
            <person name="Tamas L."/>
            <person name="Grigoriev I.V."/>
            <person name="Spatafora J.W."/>
            <person name="Nagy L.G."/>
            <person name="Kovacs G.M."/>
        </authorList>
    </citation>
    <scope>NUCLEOTIDE SEQUENCE [LARGE SCALE GENOMIC DNA]</scope>
    <source>
        <strain evidence="4 5">DSE2036</strain>
    </source>
</reference>
<keyword evidence="5" id="KW-1185">Reference proteome</keyword>
<dbReference type="InterPro" id="IPR026832">
    <property type="entry name" value="Asteroid"/>
</dbReference>
<dbReference type="SUPFAM" id="SSF88723">
    <property type="entry name" value="PIN domain-like"/>
    <property type="match status" value="1"/>
</dbReference>
<evidence type="ECO:0000313" key="4">
    <source>
        <dbReference type="EMBL" id="PVH99119.1"/>
    </source>
</evidence>
<dbReference type="STRING" id="97972.A0A2V1DPC4"/>
<dbReference type="InterPro" id="IPR039436">
    <property type="entry name" value="Asteroid_dom"/>
</dbReference>
<sequence length="494" mass="56095">MYIRSLIFRPRGCIEERISRQNQNNQRVKLLRSCYAASACPVPISLGSVSYSFLAPALRESLSNSKFSQATWVVPGEADEWCASCAYAAPRSVIFSSDSDMLLYEYHAETRIMFFNDIELMTEPEFKGYSPAHMTQNLGLTSLVPFAYYLMQDKHQLFNSLVERAKDVDVESKDYIDFSRRYGPGTSEPDILHENEVPVIFERLSKIPQNLDVRVSELVDQLQNNISSPAFYLPLLVEDPNSASAWNVGQDIRILAYSLLSCSIQAQPQTVREYLRKAQTITTQHLTLPNPPSILTTSITNLDTLLRTSLSIIRARQTPPELTFPLLSIFVILLPSLPSPPKISLLIRLLHADYEKTWDFVHLTARYHAILYSLRILKQSLSLALSLTPSTFPDQEQLSQLHELLVDMPSIEELFLVPGQAKVVSGNEERLRRLLPEMYRECGVEVPSEVDKKKAKKRGREAERKERRKREKEKEGGAKDGKAEWNVFDVLGGG</sequence>
<protein>
    <recommendedName>
        <fullName evidence="3">Asteroid domain-containing protein</fullName>
    </recommendedName>
</protein>
<dbReference type="EMBL" id="KZ805399">
    <property type="protein sequence ID" value="PVH99119.1"/>
    <property type="molecule type" value="Genomic_DNA"/>
</dbReference>
<gene>
    <name evidence="4" type="ORF">DM02DRAFT_643213</name>
</gene>
<name>A0A2V1DPC4_9PLEO</name>
<dbReference type="Pfam" id="PF12813">
    <property type="entry name" value="XPG_I_2"/>
    <property type="match status" value="1"/>
</dbReference>
<dbReference type="InterPro" id="IPR029060">
    <property type="entry name" value="PIN-like_dom_sf"/>
</dbReference>